<proteinExistence type="predicted"/>
<dbReference type="EMBL" id="MU151128">
    <property type="protein sequence ID" value="KAF9449522.1"/>
    <property type="molecule type" value="Genomic_DNA"/>
</dbReference>
<reference evidence="3" key="1">
    <citation type="submission" date="2020-11" db="EMBL/GenBank/DDBJ databases">
        <authorList>
            <consortium name="DOE Joint Genome Institute"/>
            <person name="Ahrendt S."/>
            <person name="Riley R."/>
            <person name="Andreopoulos W."/>
            <person name="Labutti K."/>
            <person name="Pangilinan J."/>
            <person name="Ruiz-Duenas F.J."/>
            <person name="Barrasa J.M."/>
            <person name="Sanchez-Garcia M."/>
            <person name="Camarero S."/>
            <person name="Miyauchi S."/>
            <person name="Serrano A."/>
            <person name="Linde D."/>
            <person name="Babiker R."/>
            <person name="Drula E."/>
            <person name="Ayuso-Fernandez I."/>
            <person name="Pacheco R."/>
            <person name="Padilla G."/>
            <person name="Ferreira P."/>
            <person name="Barriuso J."/>
            <person name="Kellner H."/>
            <person name="Castanera R."/>
            <person name="Alfaro M."/>
            <person name="Ramirez L."/>
            <person name="Pisabarro A.G."/>
            <person name="Kuo A."/>
            <person name="Tritt A."/>
            <person name="Lipzen A."/>
            <person name="He G."/>
            <person name="Yan M."/>
            <person name="Ng V."/>
            <person name="Cullen D."/>
            <person name="Martin F."/>
            <person name="Rosso M.-N."/>
            <person name="Henrissat B."/>
            <person name="Hibbett D."/>
            <person name="Martinez A.T."/>
            <person name="Grigoriev I.V."/>
        </authorList>
    </citation>
    <scope>NUCLEOTIDE SEQUENCE</scope>
    <source>
        <strain evidence="3">MF-IS2</strain>
    </source>
</reference>
<keyword evidence="2" id="KW-0472">Membrane</keyword>
<feature type="region of interest" description="Disordered" evidence="1">
    <location>
        <begin position="69"/>
        <end position="120"/>
    </location>
</feature>
<sequence>MVLSAFIRTLIFTGVAIVGILIGLFSCTIKSDDVAWSLILPLLPIIAAVVYGIHMDVIRCAMFWRKVQGPAEEDERTPDPPASGEDEEATFTDLQAKYGASGGVLDTRNPEDATVRNDTR</sequence>
<protein>
    <submittedName>
        <fullName evidence="3">Uncharacterized protein</fullName>
    </submittedName>
</protein>
<evidence type="ECO:0000313" key="3">
    <source>
        <dbReference type="EMBL" id="KAF9449522.1"/>
    </source>
</evidence>
<keyword evidence="2" id="KW-1133">Transmembrane helix</keyword>
<organism evidence="3 4">
    <name type="scientific">Macrolepiota fuliginosa MF-IS2</name>
    <dbReference type="NCBI Taxonomy" id="1400762"/>
    <lineage>
        <taxon>Eukaryota</taxon>
        <taxon>Fungi</taxon>
        <taxon>Dikarya</taxon>
        <taxon>Basidiomycota</taxon>
        <taxon>Agaricomycotina</taxon>
        <taxon>Agaricomycetes</taxon>
        <taxon>Agaricomycetidae</taxon>
        <taxon>Agaricales</taxon>
        <taxon>Agaricineae</taxon>
        <taxon>Agaricaceae</taxon>
        <taxon>Macrolepiota</taxon>
    </lineage>
</organism>
<gene>
    <name evidence="3" type="ORF">P691DRAFT_550234</name>
</gene>
<feature type="transmembrane region" description="Helical" evidence="2">
    <location>
        <begin position="34"/>
        <end position="53"/>
    </location>
</feature>
<evidence type="ECO:0000256" key="2">
    <source>
        <dbReference type="SAM" id="Phobius"/>
    </source>
</evidence>
<keyword evidence="2" id="KW-0812">Transmembrane</keyword>
<evidence type="ECO:0000256" key="1">
    <source>
        <dbReference type="SAM" id="MobiDB-lite"/>
    </source>
</evidence>
<feature type="transmembrane region" description="Helical" evidence="2">
    <location>
        <begin position="6"/>
        <end position="27"/>
    </location>
</feature>
<feature type="compositionally biased region" description="Basic and acidic residues" evidence="1">
    <location>
        <begin position="108"/>
        <end position="120"/>
    </location>
</feature>
<comment type="caution">
    <text evidence="3">The sequence shown here is derived from an EMBL/GenBank/DDBJ whole genome shotgun (WGS) entry which is preliminary data.</text>
</comment>
<accession>A0A9P5XDQ7</accession>
<keyword evidence="4" id="KW-1185">Reference proteome</keyword>
<dbReference type="AlphaFoldDB" id="A0A9P5XDQ7"/>
<dbReference type="Proteomes" id="UP000807342">
    <property type="component" value="Unassembled WGS sequence"/>
</dbReference>
<name>A0A9P5XDQ7_9AGAR</name>
<evidence type="ECO:0000313" key="4">
    <source>
        <dbReference type="Proteomes" id="UP000807342"/>
    </source>
</evidence>